<proteinExistence type="predicted"/>
<gene>
    <name evidence="1" type="ORF">GLOINDRAFT_323806</name>
</gene>
<dbReference type="AlphaFoldDB" id="U9U784"/>
<dbReference type="HOGENOM" id="CLU_2321566_0_0_1"/>
<sequence>MQLHDGKSTIDDWRILAICFDNSSTTENNQFMDAIHITPRKGDVHEINFAKFKLLNAEFVLSILVEMMLLRQILTLQKALKHNYCCPRMHELCLEQICL</sequence>
<name>U9U784_RHIID</name>
<dbReference type="EMBL" id="KI285972">
    <property type="protein sequence ID" value="ESA11461.1"/>
    <property type="molecule type" value="Genomic_DNA"/>
</dbReference>
<organism evidence="1">
    <name type="scientific">Rhizophagus irregularis (strain DAOM 181602 / DAOM 197198 / MUCL 43194)</name>
    <name type="common">Arbuscular mycorrhizal fungus</name>
    <name type="synonym">Glomus intraradices</name>
    <dbReference type="NCBI Taxonomy" id="747089"/>
    <lineage>
        <taxon>Eukaryota</taxon>
        <taxon>Fungi</taxon>
        <taxon>Fungi incertae sedis</taxon>
        <taxon>Mucoromycota</taxon>
        <taxon>Glomeromycotina</taxon>
        <taxon>Glomeromycetes</taxon>
        <taxon>Glomerales</taxon>
        <taxon>Glomeraceae</taxon>
        <taxon>Rhizophagus</taxon>
    </lineage>
</organism>
<protein>
    <submittedName>
        <fullName evidence="1">Uncharacterized protein</fullName>
    </submittedName>
</protein>
<evidence type="ECO:0000313" key="1">
    <source>
        <dbReference type="EMBL" id="ESA11461.1"/>
    </source>
</evidence>
<accession>U9U784</accession>
<reference evidence="1" key="1">
    <citation type="submission" date="2013-07" db="EMBL/GenBank/DDBJ databases">
        <title>The genome of an arbuscular mycorrhizal fungus provides insights into the evolution of the oldest plant symbiosis.</title>
        <authorList>
            <consortium name="DOE Joint Genome Institute"/>
            <person name="Tisserant E."/>
            <person name="Malbreil M."/>
            <person name="Kuo A."/>
            <person name="Kohler A."/>
            <person name="Symeonidi A."/>
            <person name="Balestrini R."/>
            <person name="Charron P."/>
            <person name="Duensing N."/>
            <person name="Frei-dit-Frey N."/>
            <person name="Gianinazzi-Pearson V."/>
            <person name="Gilbert B."/>
            <person name="Handa Y."/>
            <person name="Hijri M."/>
            <person name="Kaul R."/>
            <person name="Kawaguchi M."/>
            <person name="Krajinski F."/>
            <person name="Lammers P."/>
            <person name="Lapierre D."/>
            <person name="Masclaux F.G."/>
            <person name="Murat C."/>
            <person name="Morin E."/>
            <person name="Ndikumana S."/>
            <person name="Pagni M."/>
            <person name="Petitpierre D."/>
            <person name="Requena N."/>
            <person name="Rosikiewicz P."/>
            <person name="Riley R."/>
            <person name="Saito K."/>
            <person name="San Clemente H."/>
            <person name="Shapiro H."/>
            <person name="van Tuinen D."/>
            <person name="Becard G."/>
            <person name="Bonfante P."/>
            <person name="Paszkowski U."/>
            <person name="Shachar-Hill Y."/>
            <person name="Young J.P."/>
            <person name="Sanders I.R."/>
            <person name="Henrissat B."/>
            <person name="Rensing S.A."/>
            <person name="Grigoriev I.V."/>
            <person name="Corradi N."/>
            <person name="Roux C."/>
            <person name="Martin F."/>
        </authorList>
    </citation>
    <scope>NUCLEOTIDE SEQUENCE</scope>
    <source>
        <strain evidence="1">DAOM 197198</strain>
    </source>
</reference>